<comment type="caution">
    <text evidence="1">The sequence shown here is derived from an EMBL/GenBank/DDBJ whole genome shotgun (WGS) entry which is preliminary data.</text>
</comment>
<organism evidence="1 2">
    <name type="scientific">Goodea atripinnis</name>
    <dbReference type="NCBI Taxonomy" id="208336"/>
    <lineage>
        <taxon>Eukaryota</taxon>
        <taxon>Metazoa</taxon>
        <taxon>Chordata</taxon>
        <taxon>Craniata</taxon>
        <taxon>Vertebrata</taxon>
        <taxon>Euteleostomi</taxon>
        <taxon>Actinopterygii</taxon>
        <taxon>Neopterygii</taxon>
        <taxon>Teleostei</taxon>
        <taxon>Neoteleostei</taxon>
        <taxon>Acanthomorphata</taxon>
        <taxon>Ovalentaria</taxon>
        <taxon>Atherinomorphae</taxon>
        <taxon>Cyprinodontiformes</taxon>
        <taxon>Goodeidae</taxon>
        <taxon>Goodea</taxon>
    </lineage>
</organism>
<name>A0ABV0NUF1_9TELE</name>
<dbReference type="Proteomes" id="UP001476798">
    <property type="component" value="Unassembled WGS sequence"/>
</dbReference>
<gene>
    <name evidence="1" type="ORF">GOODEAATRI_008248</name>
</gene>
<dbReference type="EMBL" id="JAHRIO010050410">
    <property type="protein sequence ID" value="MEQ2174464.1"/>
    <property type="molecule type" value="Genomic_DNA"/>
</dbReference>
<proteinExistence type="predicted"/>
<keyword evidence="2" id="KW-1185">Reference proteome</keyword>
<reference evidence="1 2" key="1">
    <citation type="submission" date="2021-06" db="EMBL/GenBank/DDBJ databases">
        <authorList>
            <person name="Palmer J.M."/>
        </authorList>
    </citation>
    <scope>NUCLEOTIDE SEQUENCE [LARGE SCALE GENOMIC DNA]</scope>
    <source>
        <strain evidence="1 2">GA_2019</strain>
        <tissue evidence="1">Muscle</tissue>
    </source>
</reference>
<protein>
    <submittedName>
        <fullName evidence="1">Uncharacterized protein</fullName>
    </submittedName>
</protein>
<sequence length="109" mass="12606">MKHSRHFYWKLQVEDVCISKPTDAQSVCTLGVIGRINQHFDFFDMFSTLFLNNMCSNTTYCCECCCQEVEYVVSVQIAKVISSRKSVHKTLYIYLQHHIHPGAIILSLI</sequence>
<evidence type="ECO:0000313" key="2">
    <source>
        <dbReference type="Proteomes" id="UP001476798"/>
    </source>
</evidence>
<evidence type="ECO:0000313" key="1">
    <source>
        <dbReference type="EMBL" id="MEQ2174464.1"/>
    </source>
</evidence>
<accession>A0ABV0NUF1</accession>